<name>A0A0N0ZP32_THESC</name>
<evidence type="ECO:0000313" key="1">
    <source>
        <dbReference type="EMBL" id="KPD32280.1"/>
    </source>
</evidence>
<dbReference type="AlphaFoldDB" id="A0A0N0ZP32"/>
<dbReference type="EMBL" id="LJJR01000009">
    <property type="protein sequence ID" value="KPD32280.1"/>
    <property type="molecule type" value="Genomic_DNA"/>
</dbReference>
<organism evidence="1 2">
    <name type="scientific">Thermus scotoductus</name>
    <dbReference type="NCBI Taxonomy" id="37636"/>
    <lineage>
        <taxon>Bacteria</taxon>
        <taxon>Thermotogati</taxon>
        <taxon>Deinococcota</taxon>
        <taxon>Deinococci</taxon>
        <taxon>Thermales</taxon>
        <taxon>Thermaceae</taxon>
        <taxon>Thermus</taxon>
    </lineage>
</organism>
<accession>A0A0N0ZP32</accession>
<protein>
    <submittedName>
        <fullName evidence="1">Uncharacterized protein</fullName>
    </submittedName>
</protein>
<sequence length="71" mass="8366">MEEGDEVLAFLEGLLARYPRERGGLLVWAFLDEEGRWTLALFRGEDLLELDWGYDLEAVEEALWRRYSSSR</sequence>
<gene>
    <name evidence="1" type="ORF">AN926_04805</name>
</gene>
<evidence type="ECO:0000313" key="2">
    <source>
        <dbReference type="Proteomes" id="UP000053099"/>
    </source>
</evidence>
<dbReference type="Proteomes" id="UP000053099">
    <property type="component" value="Unassembled WGS sequence"/>
</dbReference>
<comment type="caution">
    <text evidence="1">The sequence shown here is derived from an EMBL/GenBank/DDBJ whole genome shotgun (WGS) entry which is preliminary data.</text>
</comment>
<reference evidence="1 2" key="1">
    <citation type="submission" date="2015-09" db="EMBL/GenBank/DDBJ databases">
        <title>Draft genome sequence of Thermus scotoductus strain K1 isolated from a geothermal spring in Nagorno-Karabakh, Armenia.</title>
        <authorList>
            <person name="Saghatelyan A."/>
            <person name="Poghosyan L."/>
            <person name="Panosyan H."/>
            <person name="Birkeland N.-K."/>
        </authorList>
    </citation>
    <scope>NUCLEOTIDE SEQUENCE [LARGE SCALE GENOMIC DNA]</scope>
    <source>
        <strain evidence="1 2">K1</strain>
    </source>
</reference>
<proteinExistence type="predicted"/>